<evidence type="ECO:0000256" key="8">
    <source>
        <dbReference type="ARBA" id="ARBA00049260"/>
    </source>
</evidence>
<dbReference type="PANTHER" id="PTHR21363:SF0">
    <property type="entry name" value="PREPHENATE DEHYDROGENASE [NADP(+)]"/>
    <property type="match status" value="1"/>
</dbReference>
<evidence type="ECO:0000256" key="3">
    <source>
        <dbReference type="ARBA" id="ARBA00016891"/>
    </source>
</evidence>
<dbReference type="SUPFAM" id="SSF51735">
    <property type="entry name" value="NAD(P)-binding Rossmann-fold domains"/>
    <property type="match status" value="1"/>
</dbReference>
<dbReference type="InterPro" id="IPR003099">
    <property type="entry name" value="Prephen_DH"/>
</dbReference>
<reference evidence="11" key="1">
    <citation type="submission" date="2020-05" db="EMBL/GenBank/DDBJ databases">
        <authorList>
            <person name="Chiriac C."/>
            <person name="Salcher M."/>
            <person name="Ghai R."/>
            <person name="Kavagutti S V."/>
        </authorList>
    </citation>
    <scope>NUCLEOTIDE SEQUENCE</scope>
</reference>
<dbReference type="EMBL" id="CAEZTV010000103">
    <property type="protein sequence ID" value="CAB4582809.1"/>
    <property type="molecule type" value="Genomic_DNA"/>
</dbReference>
<dbReference type="Pfam" id="PF02153">
    <property type="entry name" value="PDH_N"/>
    <property type="match status" value="1"/>
</dbReference>
<dbReference type="PANTHER" id="PTHR21363">
    <property type="entry name" value="PREPHENATE DEHYDROGENASE"/>
    <property type="match status" value="1"/>
</dbReference>
<accession>A0A6J6F5F0</accession>
<evidence type="ECO:0000256" key="2">
    <source>
        <dbReference type="ARBA" id="ARBA00012068"/>
    </source>
</evidence>
<feature type="domain" description="ACT" evidence="10">
    <location>
        <begin position="294"/>
        <end position="365"/>
    </location>
</feature>
<keyword evidence="6" id="KW-0520">NAD</keyword>
<dbReference type="InterPro" id="IPR036291">
    <property type="entry name" value="NAD(P)-bd_dom_sf"/>
</dbReference>
<dbReference type="SUPFAM" id="SSF48179">
    <property type="entry name" value="6-phosphogluconate dehydrogenase C-terminal domain-like"/>
    <property type="match status" value="1"/>
</dbReference>
<dbReference type="GO" id="GO:0008977">
    <property type="term" value="F:prephenate dehydrogenase (NAD+) activity"/>
    <property type="evidence" value="ECO:0007669"/>
    <property type="project" value="UniProtKB-EC"/>
</dbReference>
<comment type="pathway">
    <text evidence="1">Amino-acid biosynthesis; L-tyrosine biosynthesis; (4-hydroxyphenyl)pyruvate from prephenate (NAD(+) route): step 1/1.</text>
</comment>
<evidence type="ECO:0000256" key="5">
    <source>
        <dbReference type="ARBA" id="ARBA00023002"/>
    </source>
</evidence>
<dbReference type="InterPro" id="IPR045865">
    <property type="entry name" value="ACT-like_dom_sf"/>
</dbReference>
<dbReference type="CDD" id="cd02116">
    <property type="entry name" value="ACT"/>
    <property type="match status" value="1"/>
</dbReference>
<gene>
    <name evidence="11" type="ORF">UFOPK1747_00685</name>
</gene>
<dbReference type="GO" id="GO:0006571">
    <property type="term" value="P:tyrosine biosynthetic process"/>
    <property type="evidence" value="ECO:0007669"/>
    <property type="project" value="UniProtKB-UniPathway"/>
</dbReference>
<evidence type="ECO:0000313" key="11">
    <source>
        <dbReference type="EMBL" id="CAB4582809.1"/>
    </source>
</evidence>
<dbReference type="Gene3D" id="1.10.3660.10">
    <property type="entry name" value="6-phosphogluconate dehydrogenase C-terminal like domain"/>
    <property type="match status" value="1"/>
</dbReference>
<dbReference type="GO" id="GO:0070403">
    <property type="term" value="F:NAD+ binding"/>
    <property type="evidence" value="ECO:0007669"/>
    <property type="project" value="InterPro"/>
</dbReference>
<dbReference type="PROSITE" id="PS51176">
    <property type="entry name" value="PDH_ADH"/>
    <property type="match status" value="1"/>
</dbReference>
<evidence type="ECO:0000256" key="4">
    <source>
        <dbReference type="ARBA" id="ARBA00022498"/>
    </source>
</evidence>
<keyword evidence="5" id="KW-0560">Oxidoreductase</keyword>
<evidence type="ECO:0000256" key="6">
    <source>
        <dbReference type="ARBA" id="ARBA00023027"/>
    </source>
</evidence>
<dbReference type="UniPathway" id="UPA00122">
    <property type="reaction ID" value="UER00961"/>
</dbReference>
<dbReference type="SUPFAM" id="SSF55021">
    <property type="entry name" value="ACT-like"/>
    <property type="match status" value="1"/>
</dbReference>
<dbReference type="PROSITE" id="PS51671">
    <property type="entry name" value="ACT"/>
    <property type="match status" value="1"/>
</dbReference>
<keyword evidence="7" id="KW-0028">Amino-acid biosynthesis</keyword>
<sequence length="365" mass="38975">MGLAHFAETSPSDILKVKVIGSGLIGTSIGLALKQAGCSLEMIDLDQKAQQLANKLVNGSVLNSVDLIVIAVDIASNKTLIVKALNENSESIVIDVASVKSNLLQEVSELSDNAQNFVASHPMAGREVGGGHSARSDLFKSRAWIGIQSQLTSTKAKQTLEFLVNSCGATLYWHSAQSHDEIVAKISHLPQLISSAFGAVINDSNEADLNLAGQGLRDLLRLAGSDAALWSQLLIANSAPVLENLQAVIAKLQGIEKTIVDSNHEALKQFILAGNNGLRKIPGKHGLVQRDYAFLSIVINDEAGQLAKIFNDCAKANVNIEDLSIEHSPGQLTGLITLAVSDKDDSKLYEHLSSCGWDVFQVKSR</sequence>
<dbReference type="InterPro" id="IPR002912">
    <property type="entry name" value="ACT_dom"/>
</dbReference>
<name>A0A6J6F5F0_9ZZZZ</name>
<evidence type="ECO:0000259" key="10">
    <source>
        <dbReference type="PROSITE" id="PS51671"/>
    </source>
</evidence>
<dbReference type="Gene3D" id="3.40.50.720">
    <property type="entry name" value="NAD(P)-binding Rossmann-like Domain"/>
    <property type="match status" value="1"/>
</dbReference>
<dbReference type="InterPro" id="IPR046825">
    <property type="entry name" value="PDH_C"/>
</dbReference>
<proteinExistence type="predicted"/>
<evidence type="ECO:0000256" key="1">
    <source>
        <dbReference type="ARBA" id="ARBA00005067"/>
    </source>
</evidence>
<evidence type="ECO:0000256" key="7">
    <source>
        <dbReference type="ARBA" id="ARBA00023141"/>
    </source>
</evidence>
<evidence type="ECO:0000259" key="9">
    <source>
        <dbReference type="PROSITE" id="PS51176"/>
    </source>
</evidence>
<dbReference type="AlphaFoldDB" id="A0A6J6F5F0"/>
<dbReference type="Gene3D" id="3.30.70.260">
    <property type="match status" value="1"/>
</dbReference>
<organism evidence="11">
    <name type="scientific">freshwater metagenome</name>
    <dbReference type="NCBI Taxonomy" id="449393"/>
    <lineage>
        <taxon>unclassified sequences</taxon>
        <taxon>metagenomes</taxon>
        <taxon>ecological metagenomes</taxon>
    </lineage>
</organism>
<dbReference type="InterPro" id="IPR008927">
    <property type="entry name" value="6-PGluconate_DH-like_C_sf"/>
</dbReference>
<keyword evidence="4" id="KW-0827">Tyrosine biosynthesis</keyword>
<keyword evidence="7" id="KW-0057">Aromatic amino acid biosynthesis</keyword>
<comment type="catalytic activity">
    <reaction evidence="8">
        <text>prephenate + NAD(+) = 3-(4-hydroxyphenyl)pyruvate + CO2 + NADH</text>
        <dbReference type="Rhea" id="RHEA:13869"/>
        <dbReference type="ChEBI" id="CHEBI:16526"/>
        <dbReference type="ChEBI" id="CHEBI:29934"/>
        <dbReference type="ChEBI" id="CHEBI:36242"/>
        <dbReference type="ChEBI" id="CHEBI:57540"/>
        <dbReference type="ChEBI" id="CHEBI:57945"/>
        <dbReference type="EC" id="1.3.1.12"/>
    </reaction>
</comment>
<dbReference type="InterPro" id="IPR046826">
    <property type="entry name" value="PDH_N"/>
</dbReference>
<feature type="domain" description="Prephenate/arogenate dehydrogenase" evidence="9">
    <location>
        <begin position="15"/>
        <end position="289"/>
    </location>
</feature>
<dbReference type="GO" id="GO:0004665">
    <property type="term" value="F:prephenate dehydrogenase (NADP+) activity"/>
    <property type="evidence" value="ECO:0007669"/>
    <property type="project" value="InterPro"/>
</dbReference>
<dbReference type="InterPro" id="IPR050812">
    <property type="entry name" value="Preph/Arog_dehydrog"/>
</dbReference>
<dbReference type="Pfam" id="PF20463">
    <property type="entry name" value="PDH_C"/>
    <property type="match status" value="1"/>
</dbReference>
<protein>
    <recommendedName>
        <fullName evidence="3">Prephenate dehydrogenase</fullName>
        <ecNumber evidence="2">1.3.1.12</ecNumber>
    </recommendedName>
</protein>
<dbReference type="EC" id="1.3.1.12" evidence="2"/>